<dbReference type="EMBL" id="JADGJW010000234">
    <property type="protein sequence ID" value="KAJ3221370.1"/>
    <property type="molecule type" value="Genomic_DNA"/>
</dbReference>
<dbReference type="InterPro" id="IPR007225">
    <property type="entry name" value="EXOC6/Sec15"/>
</dbReference>
<dbReference type="InterPro" id="IPR048359">
    <property type="entry name" value="EXOC6_Sec15_N"/>
</dbReference>
<reference evidence="7" key="1">
    <citation type="submission" date="2020-05" db="EMBL/GenBank/DDBJ databases">
        <title>Phylogenomic resolution of chytrid fungi.</title>
        <authorList>
            <person name="Stajich J.E."/>
            <person name="Amses K."/>
            <person name="Simmons R."/>
            <person name="Seto K."/>
            <person name="Myers J."/>
            <person name="Bonds A."/>
            <person name="Quandt C.A."/>
            <person name="Barry K."/>
            <person name="Liu P."/>
            <person name="Grigoriev I."/>
            <person name="Longcore J.E."/>
            <person name="James T.Y."/>
        </authorList>
    </citation>
    <scope>NUCLEOTIDE SEQUENCE</scope>
    <source>
        <strain evidence="7">JEL0476</strain>
    </source>
</reference>
<dbReference type="Proteomes" id="UP001211065">
    <property type="component" value="Unassembled WGS sequence"/>
</dbReference>
<dbReference type="PANTHER" id="PTHR12702:SF0">
    <property type="entry name" value="EXOCYST COMPLEX COMPONENT 6"/>
    <property type="match status" value="1"/>
</dbReference>
<dbReference type="AlphaFoldDB" id="A0AAD5U1X5"/>
<name>A0AAD5U1X5_9FUNG</name>
<dbReference type="Pfam" id="PF04091">
    <property type="entry name" value="Sec15_C"/>
    <property type="match status" value="2"/>
</dbReference>
<dbReference type="InterPro" id="IPR046361">
    <property type="entry name" value="EXOC6/Sec15_C"/>
</dbReference>
<dbReference type="PIRSF" id="PIRSF025007">
    <property type="entry name" value="Sec15"/>
    <property type="match status" value="1"/>
</dbReference>
<proteinExistence type="inferred from homology"/>
<feature type="domain" description="Exocyst complex subunit EXOC6/Sec15 C-terminal" evidence="5">
    <location>
        <begin position="430"/>
        <end position="483"/>
    </location>
</feature>
<evidence type="ECO:0000256" key="4">
    <source>
        <dbReference type="ARBA" id="ARBA00023054"/>
    </source>
</evidence>
<dbReference type="GO" id="GO:0090522">
    <property type="term" value="P:vesicle tethering involved in exocytosis"/>
    <property type="evidence" value="ECO:0007669"/>
    <property type="project" value="InterPro"/>
</dbReference>
<dbReference type="GO" id="GO:0000145">
    <property type="term" value="C:exocyst"/>
    <property type="evidence" value="ECO:0007669"/>
    <property type="project" value="TreeGrafter"/>
</dbReference>
<evidence type="ECO:0000256" key="2">
    <source>
        <dbReference type="ARBA" id="ARBA00022448"/>
    </source>
</evidence>
<protein>
    <recommendedName>
        <fullName evidence="9">Exocyst complex component</fullName>
    </recommendedName>
</protein>
<dbReference type="Gene3D" id="1.20.58.670">
    <property type="entry name" value="Dsl1p vesicle tethering complex, Tip20p subunit, domain D"/>
    <property type="match status" value="1"/>
</dbReference>
<keyword evidence="3" id="KW-0268">Exocytosis</keyword>
<gene>
    <name evidence="7" type="ORF">HK099_003571</name>
</gene>
<evidence type="ECO:0000259" key="5">
    <source>
        <dbReference type="Pfam" id="PF04091"/>
    </source>
</evidence>
<sequence>MSKKLTDEELHFQSLIRDLVSTDQSNQPKQFSVSSEDQTSKPQIALQQDKENFDQISYTIKQIFQQGNQDKFTKVLQNFVSKKESEIERLCSINYQEFVTAIDQLLKVRLETVSLKEKILLLNGKMSESGSTIILRKKEIIQYKKILSNAETGLDAIKTCLHVIDISNKINVHIENKKYYHALRMLDDLQSTHLKNIIQYSFAQHLQSCVGVLKENIKEAVLTEMKGWYVKVREISRKAGNLAMRNTKARQEKVQAQREEQKQQNGEIFKTTVNVTTQVELQMMEDPNLEDCLNNNLIKLDFRPLYQCLHIYFVLGKFDELKSSYEENRQFDLIFSNSFTFQNGTVEEFQQFLHDIIGFFIIEAVVVNTTQDFRPTARVESLWDTTINNINVLITENLKKCDNPALFLNIKLSVILFMQTLEGHGYTVSKLSDLMISLFDRYADLLKSEFETKICNIIEEDEYAPMLINSAEELQIVLDMFKIVDPEILNAKKFAEGFQQQNNEMDDLLKKSLENMISVSLNGALIELLYHNNLSQAVQILINVMTFEKSLHQFEKILTENRSTHSGTMVSLISSANSFKNVKGLTEKRIFEVINVKIDEFLELAEYDWLASKVTKESSAYLNDLVDYISTVIASSLSNLPTELRTYIYFGALNHLASSLHSLLLSSNIKKFNLNFVLTFDTDLKFLEKFGSNLEGVSVGDCFAELRQAKYFLSFSL</sequence>
<dbReference type="PANTHER" id="PTHR12702">
    <property type="entry name" value="SEC15"/>
    <property type="match status" value="1"/>
</dbReference>
<keyword evidence="4" id="KW-0175">Coiled coil</keyword>
<feature type="non-terminal residue" evidence="7">
    <location>
        <position position="717"/>
    </location>
</feature>
<evidence type="ECO:0000313" key="7">
    <source>
        <dbReference type="EMBL" id="KAJ3221370.1"/>
    </source>
</evidence>
<dbReference type="GO" id="GO:0016020">
    <property type="term" value="C:membrane"/>
    <property type="evidence" value="ECO:0007669"/>
    <property type="project" value="TreeGrafter"/>
</dbReference>
<accession>A0AAD5U1X5</accession>
<dbReference type="InterPro" id="IPR042045">
    <property type="entry name" value="EXOC6/Sec15_C_dom1"/>
</dbReference>
<evidence type="ECO:0000256" key="3">
    <source>
        <dbReference type="ARBA" id="ARBA00022483"/>
    </source>
</evidence>
<dbReference type="Pfam" id="PF20651">
    <property type="entry name" value="EXOC6_Sec15_N"/>
    <property type="match status" value="1"/>
</dbReference>
<feature type="domain" description="Exocyst complex component EXOC6/Sec15 N-terminal" evidence="6">
    <location>
        <begin position="76"/>
        <end position="244"/>
    </location>
</feature>
<comment type="similarity">
    <text evidence="1">Belongs to the SEC15 family.</text>
</comment>
<dbReference type="GO" id="GO:0006893">
    <property type="term" value="P:Golgi to plasma membrane transport"/>
    <property type="evidence" value="ECO:0007669"/>
    <property type="project" value="TreeGrafter"/>
</dbReference>
<evidence type="ECO:0000259" key="6">
    <source>
        <dbReference type="Pfam" id="PF20651"/>
    </source>
</evidence>
<comment type="caution">
    <text evidence="7">The sequence shown here is derived from an EMBL/GenBank/DDBJ whole genome shotgun (WGS) entry which is preliminary data.</text>
</comment>
<organism evidence="7 8">
    <name type="scientific">Clydaea vesicula</name>
    <dbReference type="NCBI Taxonomy" id="447962"/>
    <lineage>
        <taxon>Eukaryota</taxon>
        <taxon>Fungi</taxon>
        <taxon>Fungi incertae sedis</taxon>
        <taxon>Chytridiomycota</taxon>
        <taxon>Chytridiomycota incertae sedis</taxon>
        <taxon>Chytridiomycetes</taxon>
        <taxon>Lobulomycetales</taxon>
        <taxon>Lobulomycetaceae</taxon>
        <taxon>Clydaea</taxon>
    </lineage>
</organism>
<keyword evidence="8" id="KW-1185">Reference proteome</keyword>
<dbReference type="GO" id="GO:0006886">
    <property type="term" value="P:intracellular protein transport"/>
    <property type="evidence" value="ECO:0007669"/>
    <property type="project" value="InterPro"/>
</dbReference>
<feature type="domain" description="Exocyst complex subunit EXOC6/Sec15 C-terminal" evidence="5">
    <location>
        <begin position="492"/>
        <end position="709"/>
    </location>
</feature>
<evidence type="ECO:0000313" key="8">
    <source>
        <dbReference type="Proteomes" id="UP001211065"/>
    </source>
</evidence>
<evidence type="ECO:0000256" key="1">
    <source>
        <dbReference type="ARBA" id="ARBA00007944"/>
    </source>
</evidence>
<dbReference type="InterPro" id="IPR042044">
    <property type="entry name" value="EXOC6PINT-1/Sec15/Tip20_C_dom2"/>
</dbReference>
<keyword evidence="2" id="KW-0813">Transport</keyword>
<dbReference type="Gene3D" id="1.10.357.30">
    <property type="entry name" value="Exocyst complex subunit Sec15 C-terminal domain, N-terminal subdomain"/>
    <property type="match status" value="2"/>
</dbReference>
<evidence type="ECO:0008006" key="9">
    <source>
        <dbReference type="Google" id="ProtNLM"/>
    </source>
</evidence>